<name>A0A177JWH6_SPHYA</name>
<keyword evidence="1" id="KW-0812">Transmembrane</keyword>
<proteinExistence type="predicted"/>
<evidence type="ECO:0000256" key="1">
    <source>
        <dbReference type="SAM" id="Phobius"/>
    </source>
</evidence>
<feature type="transmembrane region" description="Helical" evidence="1">
    <location>
        <begin position="161"/>
        <end position="179"/>
    </location>
</feature>
<keyword evidence="1" id="KW-0472">Membrane</keyword>
<feature type="transmembrane region" description="Helical" evidence="1">
    <location>
        <begin position="131"/>
        <end position="149"/>
    </location>
</feature>
<feature type="transmembrane region" description="Helical" evidence="1">
    <location>
        <begin position="26"/>
        <end position="47"/>
    </location>
</feature>
<feature type="transmembrane region" description="Helical" evidence="1">
    <location>
        <begin position="59"/>
        <end position="79"/>
    </location>
</feature>
<feature type="transmembrane region" description="Helical" evidence="1">
    <location>
        <begin position="185"/>
        <end position="207"/>
    </location>
</feature>
<feature type="transmembrane region" description="Helical" evidence="1">
    <location>
        <begin position="91"/>
        <end position="111"/>
    </location>
</feature>
<dbReference type="AlphaFoldDB" id="A0A177JWH6"/>
<dbReference type="EMBL" id="LSTR01000028">
    <property type="protein sequence ID" value="OAH44721.1"/>
    <property type="molecule type" value="Genomic_DNA"/>
</dbReference>
<evidence type="ECO:0000313" key="3">
    <source>
        <dbReference type="Proteomes" id="UP000077262"/>
    </source>
</evidence>
<accession>A0A177JWH6</accession>
<comment type="caution">
    <text evidence="2">The sequence shown here is derived from an EMBL/GenBank/DDBJ whole genome shotgun (WGS) entry which is preliminary data.</text>
</comment>
<dbReference type="OrthoDB" id="7764375at2"/>
<dbReference type="InterPro" id="IPR009495">
    <property type="entry name" value="NrsF"/>
</dbReference>
<evidence type="ECO:0008006" key="4">
    <source>
        <dbReference type="Google" id="ProtNLM"/>
    </source>
</evidence>
<gene>
    <name evidence="2" type="ORF">AX777_20860</name>
</gene>
<sequence>MNTDDLIQTLAGDTRPVARNSIARRLVVGVFAGGVASALMIMASIGVRPDLGAAMQGASFWLKWGYTLSLSIAALMTTAQLARPDSGRLRGLWALATPVMLLGVVGLVELAQTPHSQWMAMWLGHSWKSCPWLVLSLSVPIFVGLLWSFRRLAPTRLRAAGAAAGLAAGAFAATVYCIHCPEVSAIFVLTWYSLGMLLAAFLGMIVGPRLLRW</sequence>
<dbReference type="Pfam" id="PF06532">
    <property type="entry name" value="NrsF"/>
    <property type="match status" value="1"/>
</dbReference>
<evidence type="ECO:0000313" key="2">
    <source>
        <dbReference type="EMBL" id="OAH44721.1"/>
    </source>
</evidence>
<protein>
    <recommendedName>
        <fullName evidence="4">DUF1109 domain-containing protein</fullName>
    </recommendedName>
</protein>
<organism evidence="2 3">
    <name type="scientific">Sphingobium yanoikuyae</name>
    <name type="common">Sphingomonas yanoikuyae</name>
    <dbReference type="NCBI Taxonomy" id="13690"/>
    <lineage>
        <taxon>Bacteria</taxon>
        <taxon>Pseudomonadati</taxon>
        <taxon>Pseudomonadota</taxon>
        <taxon>Alphaproteobacteria</taxon>
        <taxon>Sphingomonadales</taxon>
        <taxon>Sphingomonadaceae</taxon>
        <taxon>Sphingobium</taxon>
    </lineage>
</organism>
<dbReference type="Proteomes" id="UP000077262">
    <property type="component" value="Unassembled WGS sequence"/>
</dbReference>
<keyword evidence="1" id="KW-1133">Transmembrane helix</keyword>
<dbReference type="RefSeq" id="WP_063976417.1">
    <property type="nucleotide sequence ID" value="NZ_DAIQKB010000020.1"/>
</dbReference>
<reference evidence="2 3" key="1">
    <citation type="submission" date="2016-02" db="EMBL/GenBank/DDBJ databases">
        <authorList>
            <person name="Wen L."/>
            <person name="He K."/>
            <person name="Yang H."/>
        </authorList>
    </citation>
    <scope>NUCLEOTIDE SEQUENCE [LARGE SCALE GENOMIC DNA]</scope>
    <source>
        <strain evidence="2 3">CD09_2</strain>
    </source>
</reference>